<gene>
    <name evidence="3" type="ORF">FNY66_13600</name>
</gene>
<dbReference type="EMBL" id="VMSO01000025">
    <property type="protein sequence ID" value="KAA8500443.1"/>
    <property type="molecule type" value="Genomic_DNA"/>
</dbReference>
<feature type="transmembrane region" description="Helical" evidence="1">
    <location>
        <begin position="71"/>
        <end position="93"/>
    </location>
</feature>
<feature type="transmembrane region" description="Helical" evidence="1">
    <location>
        <begin position="244"/>
        <end position="267"/>
    </location>
</feature>
<accession>A0A5M9HV66</accession>
<feature type="transmembrane region" description="Helical" evidence="1">
    <location>
        <begin position="347"/>
        <end position="365"/>
    </location>
</feature>
<dbReference type="Proteomes" id="UP000322025">
    <property type="component" value="Unassembled WGS sequence"/>
</dbReference>
<organism evidence="3 4">
    <name type="scientific">Mediterraneibacter catenae</name>
    <dbReference type="NCBI Taxonomy" id="2594882"/>
    <lineage>
        <taxon>Bacteria</taxon>
        <taxon>Bacillati</taxon>
        <taxon>Bacillota</taxon>
        <taxon>Clostridia</taxon>
        <taxon>Lachnospirales</taxon>
        <taxon>Lachnospiraceae</taxon>
        <taxon>Mediterraneibacter</taxon>
    </lineage>
</organism>
<dbReference type="OrthoDB" id="1643401at2"/>
<feature type="transmembrane region" description="Helical" evidence="1">
    <location>
        <begin position="279"/>
        <end position="302"/>
    </location>
</feature>
<sequence length="723" mass="79667">MTSKISCARLILEDIRKRSWLTALSSVIFFLIIPVNTMLYLSSRSEELVRSSSRSSIAESLPGLLNGDNGYLFIILALLPILSAMTGFSYIHSREKMDFYHALPVRREKWFSSAYLAGLIILLVPYLICTSLAAAIGAASDIMSPEAAANCTLAAAGGILAMFVIYNSCVLAVMLTGRTATALLASLAVMVYPLLIVSNFTSLQATFFKTYSSGIVSFPEKLALHISPVSLFDALISDSAGGTLGALLLISTALVSVLLITGAVLLYRMYPSEAAGNTLPFPLAAPIAKVLICIPTAIFIASMTQELTLTSETLWLLPLSLFFAVLLCAVTEFIYHNDMKMLLKGWRSSLITIGGTALILCIFQFDLTGYDTYMPERGEIEAISFHPDSFSQYFSYPETVPYYTSELGYFVPAEYTDLLYELAENGIDNLKNGINAQDSYSDDFDSSRYAAVLLQYKLSGGNTVMRRYAVNIDKAENALRELLQSEDYRRDIFPIFHVDRSDVSDIYLTNLYGQEEAADLDKAQYNALLDAYEKDVLSVSADTLIDGTPVGELTLYLPDPYQADTAGEPMTISLPMLYIYSDYTNTLNLLEDYGCTLRSEIDPQEVESITFTLSSDSWQNGDYGELVSSLSDNATVTTYNEETRIETSDPEDISLILEYTEPYSAGIMGNTSFSSNYVDIWYRNGNTLGYATQAAGEFPPPVVSYMCVNPVFIDSVHLLLNRA</sequence>
<feature type="transmembrane region" description="Helical" evidence="1">
    <location>
        <begin position="314"/>
        <end position="335"/>
    </location>
</feature>
<dbReference type="InterPro" id="IPR045611">
    <property type="entry name" value="DUF6449"/>
</dbReference>
<dbReference type="AlphaFoldDB" id="A0A5M9HV66"/>
<feature type="transmembrane region" description="Helical" evidence="1">
    <location>
        <begin position="20"/>
        <end position="41"/>
    </location>
</feature>
<feature type="transmembrane region" description="Helical" evidence="1">
    <location>
        <begin position="152"/>
        <end position="175"/>
    </location>
</feature>
<proteinExistence type="predicted"/>
<evidence type="ECO:0000313" key="3">
    <source>
        <dbReference type="EMBL" id="KAA8500443.1"/>
    </source>
</evidence>
<evidence type="ECO:0000259" key="2">
    <source>
        <dbReference type="Pfam" id="PF20047"/>
    </source>
</evidence>
<evidence type="ECO:0000256" key="1">
    <source>
        <dbReference type="SAM" id="Phobius"/>
    </source>
</evidence>
<name>A0A5M9HV66_9FIRM</name>
<keyword evidence="1" id="KW-1133">Transmembrane helix</keyword>
<protein>
    <recommendedName>
        <fullName evidence="2">DUF6449 domain-containing protein</fullName>
    </recommendedName>
</protein>
<reference evidence="3" key="1">
    <citation type="submission" date="2019-07" db="EMBL/GenBank/DDBJ databases">
        <authorList>
            <person name="Wongkuna S."/>
            <person name="Scaria J."/>
        </authorList>
    </citation>
    <scope>NUCLEOTIDE SEQUENCE [LARGE SCALE GENOMIC DNA]</scope>
    <source>
        <strain evidence="3">SW178</strain>
    </source>
</reference>
<keyword evidence="1" id="KW-0472">Membrane</keyword>
<dbReference type="RefSeq" id="WP_150311487.1">
    <property type="nucleotide sequence ID" value="NZ_VMSO01000025.1"/>
</dbReference>
<evidence type="ECO:0000313" key="4">
    <source>
        <dbReference type="Proteomes" id="UP000322025"/>
    </source>
</evidence>
<dbReference type="Pfam" id="PF20047">
    <property type="entry name" value="DUF6449"/>
    <property type="match status" value="1"/>
</dbReference>
<feature type="transmembrane region" description="Helical" evidence="1">
    <location>
        <begin position="182"/>
        <end position="201"/>
    </location>
</feature>
<feature type="transmembrane region" description="Helical" evidence="1">
    <location>
        <begin position="114"/>
        <end position="140"/>
    </location>
</feature>
<comment type="caution">
    <text evidence="3">The sequence shown here is derived from an EMBL/GenBank/DDBJ whole genome shotgun (WGS) entry which is preliminary data.</text>
</comment>
<keyword evidence="4" id="KW-1185">Reference proteome</keyword>
<keyword evidence="1" id="KW-0812">Transmembrane</keyword>
<feature type="domain" description="DUF6449" evidence="2">
    <location>
        <begin position="456"/>
        <end position="554"/>
    </location>
</feature>